<evidence type="ECO:0000256" key="2">
    <source>
        <dbReference type="ARBA" id="ARBA00022827"/>
    </source>
</evidence>
<keyword evidence="3" id="KW-0560">Oxidoreductase</keyword>
<dbReference type="SUPFAM" id="SSF47203">
    <property type="entry name" value="Acyl-CoA dehydrogenase C-terminal domain-like"/>
    <property type="match status" value="1"/>
</dbReference>
<dbReference type="GO" id="GO:0003995">
    <property type="term" value="F:acyl-CoA dehydrogenase activity"/>
    <property type="evidence" value="ECO:0007669"/>
    <property type="project" value="TreeGrafter"/>
</dbReference>
<protein>
    <submittedName>
        <fullName evidence="5">Acyl-CoA dehydrogenase</fullName>
    </submittedName>
</protein>
<evidence type="ECO:0000256" key="1">
    <source>
        <dbReference type="ARBA" id="ARBA00022630"/>
    </source>
</evidence>
<dbReference type="PANTHER" id="PTHR43884">
    <property type="entry name" value="ACYL-COA DEHYDROGENASE"/>
    <property type="match status" value="1"/>
</dbReference>
<dbReference type="PANTHER" id="PTHR43884:SF20">
    <property type="entry name" value="ACYL-COA DEHYDROGENASE FADE28"/>
    <property type="match status" value="1"/>
</dbReference>
<evidence type="ECO:0000259" key="4">
    <source>
        <dbReference type="Pfam" id="PF00441"/>
    </source>
</evidence>
<sequence length="357" mass="37761">MSALSGGVFATDIAGDEYTDLRQLVHEIGRRSFDARVGQRRVPEQFDTNLWHHLQESGLTRLTSSGDVEAGPNELAVVLAGIAQHSGAIPLAETDALAGWLGQRADVDLPVGPLTVAVADAEETAGYVRGIAPDVPWARSSAAVLLVARTADRTLVGTVDNATSDLADGHNLAGEPRSRLTFDIPVEKLAAVDSTLGVELWVRGAWCRCVQTIGTLDAVVAMSVNHTAERIQFGRTLSRFQSVQHGLAAMAGEIERARAAASLAVAAAADNGFESARTEFAVTAARAAVGRAVTPVTTIAHQLHGAIGVTTEHPLWSATMRARSWAGEFGTTNGYARRLGRMALQAHDPWDLVIGNI</sequence>
<accession>A0A100XET4</accession>
<keyword evidence="2" id="KW-0274">FAD</keyword>
<evidence type="ECO:0000256" key="3">
    <source>
        <dbReference type="ARBA" id="ARBA00023002"/>
    </source>
</evidence>
<evidence type="ECO:0000313" key="6">
    <source>
        <dbReference type="Proteomes" id="UP000069654"/>
    </source>
</evidence>
<gene>
    <name evidence="5" type="ORF">RMCT_2168</name>
</gene>
<proteinExistence type="predicted"/>
<reference evidence="5 6" key="1">
    <citation type="journal article" date="2016" name="Genome Announc.">
        <title>Draft Genome Sequences of Five Rapidly Growing Mycobacterium Species, M. thermoresistibile, M. fortuitum subsp. acetamidolyticum, M. canariasense, M. brisbanense, and M. novocastrense.</title>
        <authorList>
            <person name="Katahira K."/>
            <person name="Ogura Y."/>
            <person name="Gotoh Y."/>
            <person name="Hayashi T."/>
        </authorList>
    </citation>
    <scope>NUCLEOTIDE SEQUENCE [LARGE SCALE GENOMIC DNA]</scope>
    <source>
        <strain evidence="5 6">JCM6362</strain>
    </source>
</reference>
<dbReference type="EMBL" id="BCTB01000014">
    <property type="protein sequence ID" value="GAT15198.1"/>
    <property type="molecule type" value="Genomic_DNA"/>
</dbReference>
<keyword evidence="1" id="KW-0285">Flavoprotein</keyword>
<organism evidence="5 6">
    <name type="scientific">Mycolicibacterium thermoresistibile</name>
    <name type="common">Mycobacterium thermoresistibile</name>
    <dbReference type="NCBI Taxonomy" id="1797"/>
    <lineage>
        <taxon>Bacteria</taxon>
        <taxon>Bacillati</taxon>
        <taxon>Actinomycetota</taxon>
        <taxon>Actinomycetes</taxon>
        <taxon>Mycobacteriales</taxon>
        <taxon>Mycobacteriaceae</taxon>
        <taxon>Mycolicibacterium</taxon>
    </lineage>
</organism>
<dbReference type="Gene3D" id="1.20.140.10">
    <property type="entry name" value="Butyryl-CoA Dehydrogenase, subunit A, domain 3"/>
    <property type="match status" value="1"/>
</dbReference>
<feature type="domain" description="Acyl-CoA dehydrogenase/oxidase C-terminal" evidence="4">
    <location>
        <begin position="206"/>
        <end position="333"/>
    </location>
</feature>
<dbReference type="Pfam" id="PF00441">
    <property type="entry name" value="Acyl-CoA_dh_1"/>
    <property type="match status" value="1"/>
</dbReference>
<reference evidence="6" key="2">
    <citation type="submission" date="2016-02" db="EMBL/GenBank/DDBJ databases">
        <title>Draft genome sequence of five rapidly growing Mycobacterium species.</title>
        <authorList>
            <person name="Katahira K."/>
            <person name="Gotou Y."/>
            <person name="Iida K."/>
            <person name="Ogura Y."/>
            <person name="Hayashi T."/>
        </authorList>
    </citation>
    <scope>NUCLEOTIDE SEQUENCE [LARGE SCALE GENOMIC DNA]</scope>
    <source>
        <strain evidence="6">JCM6362</strain>
    </source>
</reference>
<dbReference type="Proteomes" id="UP000069654">
    <property type="component" value="Unassembled WGS sequence"/>
</dbReference>
<dbReference type="InterPro" id="IPR036250">
    <property type="entry name" value="AcylCo_DH-like_C"/>
</dbReference>
<dbReference type="RefSeq" id="WP_040546941.1">
    <property type="nucleotide sequence ID" value="NZ_BCTB01000014.1"/>
</dbReference>
<dbReference type="STRING" id="1797.RMCT_2168"/>
<comment type="caution">
    <text evidence="5">The sequence shown here is derived from an EMBL/GenBank/DDBJ whole genome shotgun (WGS) entry which is preliminary data.</text>
</comment>
<name>A0A100XET4_MYCTH</name>
<dbReference type="OrthoDB" id="2450120at2"/>
<dbReference type="AlphaFoldDB" id="A0A100XET4"/>
<dbReference type="InterPro" id="IPR009075">
    <property type="entry name" value="AcylCo_DH/oxidase_C"/>
</dbReference>
<evidence type="ECO:0000313" key="5">
    <source>
        <dbReference type="EMBL" id="GAT15198.1"/>
    </source>
</evidence>